<evidence type="ECO:0000313" key="3">
    <source>
        <dbReference type="Proteomes" id="UP000694005"/>
    </source>
</evidence>
<name>A0A8D9GZV4_BRACM</name>
<evidence type="ECO:0000313" key="2">
    <source>
        <dbReference type="EMBL" id="CAG7890030.1"/>
    </source>
</evidence>
<proteinExistence type="predicted"/>
<feature type="non-terminal residue" evidence="2">
    <location>
        <position position="1"/>
    </location>
</feature>
<reference evidence="2 3" key="1">
    <citation type="submission" date="2021-07" db="EMBL/GenBank/DDBJ databases">
        <authorList>
            <consortium name="Genoscope - CEA"/>
            <person name="William W."/>
        </authorList>
    </citation>
    <scope>NUCLEOTIDE SEQUENCE [LARGE SCALE GENOMIC DNA]</scope>
</reference>
<protein>
    <submittedName>
        <fullName evidence="2">Uncharacterized protein</fullName>
    </submittedName>
</protein>
<organism evidence="2 3">
    <name type="scientific">Brassica campestris</name>
    <name type="common">Field mustard</name>
    <dbReference type="NCBI Taxonomy" id="3711"/>
    <lineage>
        <taxon>Eukaryota</taxon>
        <taxon>Viridiplantae</taxon>
        <taxon>Streptophyta</taxon>
        <taxon>Embryophyta</taxon>
        <taxon>Tracheophyta</taxon>
        <taxon>Spermatophyta</taxon>
        <taxon>Magnoliopsida</taxon>
        <taxon>eudicotyledons</taxon>
        <taxon>Gunneridae</taxon>
        <taxon>Pentapetalae</taxon>
        <taxon>rosids</taxon>
        <taxon>malvids</taxon>
        <taxon>Brassicales</taxon>
        <taxon>Brassicaceae</taxon>
        <taxon>Brassiceae</taxon>
        <taxon>Brassica</taxon>
    </lineage>
</organism>
<dbReference type="EMBL" id="LS974617">
    <property type="protein sequence ID" value="CAG7890030.1"/>
    <property type="molecule type" value="Genomic_DNA"/>
</dbReference>
<dbReference type="AlphaFoldDB" id="A0A8D9GZV4"/>
<gene>
    <name evidence="2" type="ORF">BRAPAZ1V2_A01P41060.2</name>
</gene>
<feature type="region of interest" description="Disordered" evidence="1">
    <location>
        <begin position="30"/>
        <end position="58"/>
    </location>
</feature>
<sequence>NHRKIKKSYLGNAGISSAIMSSRRGLILSDGSTWSRSSSITTATTTTRDSDYRQDNSKNISFSHQCSNWLKKKQATS</sequence>
<dbReference type="Gramene" id="A01p41060.2_BraZ1">
    <property type="protein sequence ID" value="A01p41060.2_BraZ1.CDS.1"/>
    <property type="gene ID" value="A01g41060.2_BraZ1"/>
</dbReference>
<accession>A0A8D9GZV4</accession>
<dbReference type="Proteomes" id="UP000694005">
    <property type="component" value="Chromosome A01"/>
</dbReference>
<feature type="compositionally biased region" description="Low complexity" evidence="1">
    <location>
        <begin position="30"/>
        <end position="47"/>
    </location>
</feature>
<evidence type="ECO:0000256" key="1">
    <source>
        <dbReference type="SAM" id="MobiDB-lite"/>
    </source>
</evidence>
<feature type="non-terminal residue" evidence="2">
    <location>
        <position position="77"/>
    </location>
</feature>